<dbReference type="InterPro" id="IPR033140">
    <property type="entry name" value="Lipase_GDXG_put_SER_AS"/>
</dbReference>
<dbReference type="AlphaFoldDB" id="A0AAV8TAK6"/>
<sequence>MSDSELLVDFSPFFQIYKDGRINRIDGIKLEPPLDPDDGVRSKDVVYSLELNLSSIKPHKNLTCRVHIPENTTPGHKLPLLVYFHGGAFCMESPFTHTYYKYHKSLVKAANVVAVAVEYRLVPEHPLPAAYDDCWTALKWLASHFNGSGPEEWLNAYADFGKVFFAGDSAGGNIAHQMAIRFGQEKLVGVDLKGIALIHPYFWGKDPIGNESKDPEGKAIMEKIWYYVHPTTTGLDDPLINPIADPNLASLGCSRVFIFAAEKDVMRDRAWLYYEELKKCGWEGSVEIMESKGEVHTFHLYIDCENTKIMLEKFASFLNQ</sequence>
<feature type="active site" evidence="3">
    <location>
        <position position="169"/>
    </location>
</feature>
<dbReference type="InterPro" id="IPR002168">
    <property type="entry name" value="Lipase_GDXG_HIS_AS"/>
</dbReference>
<gene>
    <name evidence="5" type="ORF">K2173_002267</name>
</gene>
<dbReference type="Gene3D" id="3.40.50.1820">
    <property type="entry name" value="alpha/beta hydrolase"/>
    <property type="match status" value="1"/>
</dbReference>
<name>A0AAV8TAK6_9ROSI</name>
<dbReference type="PANTHER" id="PTHR23024:SF467">
    <property type="entry name" value="CARBOXYLESTERASE 12-RELATED"/>
    <property type="match status" value="1"/>
</dbReference>
<evidence type="ECO:0000256" key="3">
    <source>
        <dbReference type="PROSITE-ProRule" id="PRU10038"/>
    </source>
</evidence>
<evidence type="ECO:0000313" key="6">
    <source>
        <dbReference type="Proteomes" id="UP001159364"/>
    </source>
</evidence>
<comment type="caution">
    <text evidence="5">The sequence shown here is derived from an EMBL/GenBank/DDBJ whole genome shotgun (WGS) entry which is preliminary data.</text>
</comment>
<evidence type="ECO:0000259" key="4">
    <source>
        <dbReference type="Pfam" id="PF07859"/>
    </source>
</evidence>
<dbReference type="EMBL" id="JAIWQS010000005">
    <property type="protein sequence ID" value="KAJ8763384.1"/>
    <property type="molecule type" value="Genomic_DNA"/>
</dbReference>
<proteinExistence type="inferred from homology"/>
<dbReference type="SUPFAM" id="SSF53474">
    <property type="entry name" value="alpha/beta-Hydrolases"/>
    <property type="match status" value="1"/>
</dbReference>
<reference evidence="5 6" key="1">
    <citation type="submission" date="2021-09" db="EMBL/GenBank/DDBJ databases">
        <title>Genomic insights and catalytic innovation underlie evolution of tropane alkaloids biosynthesis.</title>
        <authorList>
            <person name="Wang Y.-J."/>
            <person name="Tian T."/>
            <person name="Huang J.-P."/>
            <person name="Huang S.-X."/>
        </authorList>
    </citation>
    <scope>NUCLEOTIDE SEQUENCE [LARGE SCALE GENOMIC DNA]</scope>
    <source>
        <strain evidence="5">KIB-2018</strain>
        <tissue evidence="5">Leaf</tissue>
    </source>
</reference>
<protein>
    <recommendedName>
        <fullName evidence="4">Alpha/beta hydrolase fold-3 domain-containing protein</fullName>
    </recommendedName>
</protein>
<dbReference type="InterPro" id="IPR050466">
    <property type="entry name" value="Carboxylest/Gibb_receptor"/>
</dbReference>
<evidence type="ECO:0000313" key="5">
    <source>
        <dbReference type="EMBL" id="KAJ8763384.1"/>
    </source>
</evidence>
<feature type="domain" description="Alpha/beta hydrolase fold-3" evidence="4">
    <location>
        <begin position="81"/>
        <end position="299"/>
    </location>
</feature>
<keyword evidence="6" id="KW-1185">Reference proteome</keyword>
<dbReference type="GO" id="GO:0016787">
    <property type="term" value="F:hydrolase activity"/>
    <property type="evidence" value="ECO:0007669"/>
    <property type="project" value="UniProtKB-KW"/>
</dbReference>
<organism evidence="5 6">
    <name type="scientific">Erythroxylum novogranatense</name>
    <dbReference type="NCBI Taxonomy" id="1862640"/>
    <lineage>
        <taxon>Eukaryota</taxon>
        <taxon>Viridiplantae</taxon>
        <taxon>Streptophyta</taxon>
        <taxon>Embryophyta</taxon>
        <taxon>Tracheophyta</taxon>
        <taxon>Spermatophyta</taxon>
        <taxon>Magnoliopsida</taxon>
        <taxon>eudicotyledons</taxon>
        <taxon>Gunneridae</taxon>
        <taxon>Pentapetalae</taxon>
        <taxon>rosids</taxon>
        <taxon>fabids</taxon>
        <taxon>Malpighiales</taxon>
        <taxon>Erythroxylaceae</taxon>
        <taxon>Erythroxylum</taxon>
    </lineage>
</organism>
<evidence type="ECO:0000256" key="2">
    <source>
        <dbReference type="ARBA" id="ARBA00022801"/>
    </source>
</evidence>
<comment type="similarity">
    <text evidence="1">Belongs to the 'GDXG' lipolytic enzyme family.</text>
</comment>
<dbReference type="PROSITE" id="PS01173">
    <property type="entry name" value="LIPASE_GDXG_HIS"/>
    <property type="match status" value="1"/>
</dbReference>
<keyword evidence="2" id="KW-0378">Hydrolase</keyword>
<dbReference type="Proteomes" id="UP001159364">
    <property type="component" value="Linkage Group LG05"/>
</dbReference>
<accession>A0AAV8TAK6</accession>
<evidence type="ECO:0000256" key="1">
    <source>
        <dbReference type="ARBA" id="ARBA00010515"/>
    </source>
</evidence>
<dbReference type="InterPro" id="IPR029058">
    <property type="entry name" value="AB_hydrolase_fold"/>
</dbReference>
<dbReference type="PANTHER" id="PTHR23024">
    <property type="entry name" value="ARYLACETAMIDE DEACETYLASE"/>
    <property type="match status" value="1"/>
</dbReference>
<dbReference type="Pfam" id="PF07859">
    <property type="entry name" value="Abhydrolase_3"/>
    <property type="match status" value="1"/>
</dbReference>
<dbReference type="PROSITE" id="PS01174">
    <property type="entry name" value="LIPASE_GDXG_SER"/>
    <property type="match status" value="1"/>
</dbReference>
<dbReference type="InterPro" id="IPR013094">
    <property type="entry name" value="AB_hydrolase_3"/>
</dbReference>